<gene>
    <name evidence="3" type="ORF">SAMN02745196_01596</name>
</gene>
<dbReference type="InterPro" id="IPR011642">
    <property type="entry name" value="Gate_dom"/>
</dbReference>
<accession>A0A1M5W7E3</accession>
<name>A0A1M5W7E3_9CLOT</name>
<dbReference type="OrthoDB" id="9782481at2"/>
<feature type="transmembrane region" description="Helical" evidence="1">
    <location>
        <begin position="41"/>
        <end position="59"/>
    </location>
</feature>
<organism evidence="3 4">
    <name type="scientific">Clostridium collagenovorans DSM 3089</name>
    <dbReference type="NCBI Taxonomy" id="1121306"/>
    <lineage>
        <taxon>Bacteria</taxon>
        <taxon>Bacillati</taxon>
        <taxon>Bacillota</taxon>
        <taxon>Clostridia</taxon>
        <taxon>Eubacteriales</taxon>
        <taxon>Clostridiaceae</taxon>
        <taxon>Clostridium</taxon>
    </lineage>
</organism>
<evidence type="ECO:0000313" key="4">
    <source>
        <dbReference type="Proteomes" id="UP000184526"/>
    </source>
</evidence>
<keyword evidence="1" id="KW-1133">Transmembrane helix</keyword>
<sequence length="191" mass="20532">MINKVWFFLIGIGVVFAMLTGRIEAVSQSIVASTGNTVELIIKLCGMMCLWCGVMKIATESGLTEKLAKVLRPILGRIFKREGKSHAAMESVIMNLTANMMGLSNAATPAGIKALEEMQKLNPDKDTATDDMAVFLVLNTACIQLVPTTVISIRAACNSTNPGMILLPAIISTTTAAICGVVFCKILQRYF</sequence>
<feature type="transmembrane region" description="Helical" evidence="1">
    <location>
        <begin position="133"/>
        <end position="153"/>
    </location>
</feature>
<dbReference type="EMBL" id="FQXP01000005">
    <property type="protein sequence ID" value="SHH83381.1"/>
    <property type="molecule type" value="Genomic_DNA"/>
</dbReference>
<dbReference type="Pfam" id="PF07670">
    <property type="entry name" value="Gate"/>
    <property type="match status" value="1"/>
</dbReference>
<keyword evidence="4" id="KW-1185">Reference proteome</keyword>
<dbReference type="RefSeq" id="WP_072831491.1">
    <property type="nucleotide sequence ID" value="NZ_FQXP01000005.1"/>
</dbReference>
<evidence type="ECO:0000313" key="3">
    <source>
        <dbReference type="EMBL" id="SHH83381.1"/>
    </source>
</evidence>
<proteinExistence type="predicted"/>
<dbReference type="STRING" id="1121306.SAMN02745196_01596"/>
<dbReference type="AlphaFoldDB" id="A0A1M5W7E3"/>
<feature type="transmembrane region" description="Helical" evidence="1">
    <location>
        <begin position="165"/>
        <end position="187"/>
    </location>
</feature>
<dbReference type="Proteomes" id="UP000184526">
    <property type="component" value="Unassembled WGS sequence"/>
</dbReference>
<evidence type="ECO:0000259" key="2">
    <source>
        <dbReference type="Pfam" id="PF07670"/>
    </source>
</evidence>
<reference evidence="3 4" key="1">
    <citation type="submission" date="2016-11" db="EMBL/GenBank/DDBJ databases">
        <authorList>
            <person name="Jaros S."/>
            <person name="Januszkiewicz K."/>
            <person name="Wedrychowicz H."/>
        </authorList>
    </citation>
    <scope>NUCLEOTIDE SEQUENCE [LARGE SCALE GENOMIC DNA]</scope>
    <source>
        <strain evidence="3 4">DSM 3089</strain>
    </source>
</reference>
<evidence type="ECO:0000256" key="1">
    <source>
        <dbReference type="SAM" id="Phobius"/>
    </source>
</evidence>
<keyword evidence="1" id="KW-0472">Membrane</keyword>
<feature type="domain" description="Nucleoside transporter/FeoB GTPase Gate" evidence="2">
    <location>
        <begin position="42"/>
        <end position="154"/>
    </location>
</feature>
<protein>
    <submittedName>
        <fullName evidence="3">Spore maturation protein A</fullName>
    </submittedName>
</protein>
<keyword evidence="1" id="KW-0812">Transmembrane</keyword>